<proteinExistence type="predicted"/>
<evidence type="ECO:0000313" key="1">
    <source>
        <dbReference type="EMBL" id="PMP14721.1"/>
    </source>
</evidence>
<comment type="caution">
    <text evidence="1">The sequence shown here is derived from an EMBL/GenBank/DDBJ whole genome shotgun (WGS) entry which is preliminary data.</text>
</comment>
<sequence length="63" mass="7316">MELLINLKSFFGYKIFKNKVMGVKIDETKSNKVLCVEQLSHRVKEDLGLSSENNNDSDYTKYL</sequence>
<dbReference type="EMBL" id="SYVV01000005">
    <property type="protein sequence ID" value="TKG36129.1"/>
    <property type="molecule type" value="Genomic_DNA"/>
</dbReference>
<evidence type="ECO:0000313" key="4">
    <source>
        <dbReference type="Proteomes" id="UP000308018"/>
    </source>
</evidence>
<protein>
    <submittedName>
        <fullName evidence="1">Uncharacterized protein</fullName>
    </submittedName>
</protein>
<dbReference type="EMBL" id="MDBP01000038">
    <property type="protein sequence ID" value="PMP14721.1"/>
    <property type="molecule type" value="Genomic_DNA"/>
</dbReference>
<name>A0A2N7I464_9VIBR</name>
<gene>
    <name evidence="1" type="ORF">BCS92_11895</name>
    <name evidence="2" type="ORF">FC057_04725</name>
</gene>
<reference evidence="3" key="1">
    <citation type="submission" date="2016-07" db="EMBL/GenBank/DDBJ databases">
        <title>Nontailed viruses are major unrecognized killers of bacteria in the ocean.</title>
        <authorList>
            <person name="Kauffman K."/>
            <person name="Hussain F."/>
            <person name="Yang J."/>
            <person name="Arevalo P."/>
            <person name="Brown J."/>
            <person name="Cutler M."/>
            <person name="Kelly L."/>
            <person name="Polz M.F."/>
        </authorList>
    </citation>
    <scope>NUCLEOTIDE SEQUENCE [LARGE SCALE GENOMIC DNA]</scope>
    <source>
        <strain evidence="3">10N.222.48.A2</strain>
    </source>
</reference>
<dbReference type="Proteomes" id="UP000235579">
    <property type="component" value="Unassembled WGS sequence"/>
</dbReference>
<reference evidence="1" key="3">
    <citation type="journal article" date="2018" name="Nature">
        <title>A major lineage of non-tailed dsDNA viruses as unrecognized killers of marine bacteria.</title>
        <authorList>
            <person name="Kauffman K.M."/>
            <person name="Hussain F.A."/>
            <person name="Yang J."/>
            <person name="Arevalo P."/>
            <person name="Brown J.M."/>
            <person name="Chang W.K."/>
            <person name="VanInsberghe D."/>
            <person name="Elsherbini J."/>
            <person name="Sharma R.S."/>
            <person name="Cutler M.B."/>
            <person name="Kelly L."/>
            <person name="Polz M.F."/>
        </authorList>
    </citation>
    <scope>NUCLEOTIDE SEQUENCE</scope>
    <source>
        <strain evidence="1">10N.222.48.A2</strain>
    </source>
</reference>
<dbReference type="AlphaFoldDB" id="A0A2N7I464"/>
<evidence type="ECO:0000313" key="2">
    <source>
        <dbReference type="EMBL" id="TKG36129.1"/>
    </source>
</evidence>
<accession>A0A2N7I464</accession>
<dbReference type="Proteomes" id="UP000308018">
    <property type="component" value="Unassembled WGS sequence"/>
</dbReference>
<reference evidence="2 4" key="4">
    <citation type="submission" date="2019-04" db="EMBL/GenBank/DDBJ databases">
        <title>A reverse ecology approach based on a biological definition of microbial populations.</title>
        <authorList>
            <person name="Arevalo P."/>
            <person name="Vaninsberghe D."/>
            <person name="Elsherbini J."/>
            <person name="Gore J."/>
            <person name="Polz M."/>
        </authorList>
    </citation>
    <scope>NUCLEOTIDE SEQUENCE [LARGE SCALE GENOMIC DNA]</scope>
    <source>
        <strain evidence="2 4">10N.222.45.A8</strain>
    </source>
</reference>
<evidence type="ECO:0000313" key="3">
    <source>
        <dbReference type="Proteomes" id="UP000235579"/>
    </source>
</evidence>
<reference evidence="1" key="2">
    <citation type="submission" date="2016-07" db="EMBL/GenBank/DDBJ databases">
        <authorList>
            <person name="Wan K."/>
            <person name="Booth B."/>
            <person name="Spirohn K."/>
            <person name="Hao T."/>
            <person name="Hu Y."/>
            <person name="Calderwood M."/>
            <person name="Hill D."/>
            <person name="Mohr S."/>
            <person name="Vidal M."/>
            <person name="Celniker S."/>
            <person name="Perrimon N."/>
        </authorList>
    </citation>
    <scope>NUCLEOTIDE SEQUENCE</scope>
    <source>
        <strain evidence="1">10N.222.48.A2</strain>
    </source>
</reference>
<organism evidence="1 3">
    <name type="scientific">Vibrio tasmaniensis</name>
    <dbReference type="NCBI Taxonomy" id="212663"/>
    <lineage>
        <taxon>Bacteria</taxon>
        <taxon>Pseudomonadati</taxon>
        <taxon>Pseudomonadota</taxon>
        <taxon>Gammaproteobacteria</taxon>
        <taxon>Vibrionales</taxon>
        <taxon>Vibrionaceae</taxon>
        <taxon>Vibrio</taxon>
    </lineage>
</organism>